<dbReference type="SUPFAM" id="SSF55729">
    <property type="entry name" value="Acyl-CoA N-acyltransferases (Nat)"/>
    <property type="match status" value="1"/>
</dbReference>
<dbReference type="RefSeq" id="WP_345379099.1">
    <property type="nucleotide sequence ID" value="NZ_BAABRR010000005.1"/>
</dbReference>
<dbReference type="Gene3D" id="3.40.630.30">
    <property type="match status" value="1"/>
</dbReference>
<dbReference type="InterPro" id="IPR016181">
    <property type="entry name" value="Acyl_CoA_acyltransferase"/>
</dbReference>
<evidence type="ECO:0000313" key="2">
    <source>
        <dbReference type="EMBL" id="GAA5518783.1"/>
    </source>
</evidence>
<accession>A0ABP9WG44</accession>
<dbReference type="InterPro" id="IPR051908">
    <property type="entry name" value="Ribosomal_N-acetyltransferase"/>
</dbReference>
<comment type="caution">
    <text evidence="2">The sequence shown here is derived from an EMBL/GenBank/DDBJ whole genome shotgun (WGS) entry which is preliminary data.</text>
</comment>
<name>A0ABP9WG44_9MICO</name>
<gene>
    <name evidence="2" type="ORF">Lsed01_01216</name>
</gene>
<dbReference type="Pfam" id="PF13302">
    <property type="entry name" value="Acetyltransf_3"/>
    <property type="match status" value="1"/>
</dbReference>
<dbReference type="InterPro" id="IPR000182">
    <property type="entry name" value="GNAT_dom"/>
</dbReference>
<keyword evidence="3" id="KW-1185">Reference proteome</keyword>
<feature type="domain" description="N-acetyltransferase" evidence="1">
    <location>
        <begin position="13"/>
        <end position="156"/>
    </location>
</feature>
<organism evidence="2 3">
    <name type="scientific">Demequina sediminis</name>
    <dbReference type="NCBI Taxonomy" id="1930058"/>
    <lineage>
        <taxon>Bacteria</taxon>
        <taxon>Bacillati</taxon>
        <taxon>Actinomycetota</taxon>
        <taxon>Actinomycetes</taxon>
        <taxon>Micrococcales</taxon>
        <taxon>Demequinaceae</taxon>
        <taxon>Demequina</taxon>
    </lineage>
</organism>
<proteinExistence type="predicted"/>
<dbReference type="PANTHER" id="PTHR43441">
    <property type="entry name" value="RIBOSOMAL-PROTEIN-SERINE ACETYLTRANSFERASE"/>
    <property type="match status" value="1"/>
</dbReference>
<dbReference type="EMBL" id="BAABRR010000005">
    <property type="protein sequence ID" value="GAA5518783.1"/>
    <property type="molecule type" value="Genomic_DNA"/>
</dbReference>
<dbReference type="Proteomes" id="UP001426770">
    <property type="component" value="Unassembled WGS sequence"/>
</dbReference>
<sequence length="205" mass="22064">MTWTVPARIETERLAVRRYVPEDAAAMSTVIPANREHLARFLPWAVAEPVSTSERAATVARFIAEHEQGADFPMGMFDRATGDYVGGSGFHTRRGPGVLEIGYWIRADREGEGLVTEAVVALTRVALAYAKAASVEIHHVPGNVRSAAVPRRAGFTARGLAAPLGDEPAMERWTIDAAALRREPLASAPPPLLFDDAGTALAWPA</sequence>
<evidence type="ECO:0000313" key="3">
    <source>
        <dbReference type="Proteomes" id="UP001426770"/>
    </source>
</evidence>
<dbReference type="PANTHER" id="PTHR43441:SF3">
    <property type="entry name" value="ACETYLTRANSFERASE"/>
    <property type="match status" value="1"/>
</dbReference>
<evidence type="ECO:0000259" key="1">
    <source>
        <dbReference type="Pfam" id="PF13302"/>
    </source>
</evidence>
<protein>
    <recommendedName>
        <fullName evidence="1">N-acetyltransferase domain-containing protein</fullName>
    </recommendedName>
</protein>
<reference evidence="2 3" key="1">
    <citation type="submission" date="2024-02" db="EMBL/GenBank/DDBJ databases">
        <title>Lysinimicrobium sediminis NBRC 112286.</title>
        <authorList>
            <person name="Ichikawa N."/>
            <person name="Katano-Makiyama Y."/>
            <person name="Hidaka K."/>
        </authorList>
    </citation>
    <scope>NUCLEOTIDE SEQUENCE [LARGE SCALE GENOMIC DNA]</scope>
    <source>
        <strain evidence="2 3">NBRC 112286</strain>
    </source>
</reference>